<evidence type="ECO:0000256" key="4">
    <source>
        <dbReference type="ARBA" id="ARBA00023136"/>
    </source>
</evidence>
<dbReference type="EMBL" id="CAJVCE010000013">
    <property type="protein sequence ID" value="CAG7649491.1"/>
    <property type="molecule type" value="Genomic_DNA"/>
</dbReference>
<dbReference type="RefSeq" id="WP_218100780.1">
    <property type="nucleotide sequence ID" value="NZ_CAJVCE010000013.1"/>
</dbReference>
<feature type="transmembrane region" description="Helical" evidence="5">
    <location>
        <begin position="12"/>
        <end position="31"/>
    </location>
</feature>
<keyword evidence="3 5" id="KW-1133">Transmembrane helix</keyword>
<evidence type="ECO:0000256" key="5">
    <source>
        <dbReference type="SAM" id="Phobius"/>
    </source>
</evidence>
<keyword evidence="4 5" id="KW-0472">Membrane</keyword>
<sequence length="329" mass="35664">MLQKMNRTLEKWMPLITPTSVVLGMLLTVWLKPYTPFVPWIFAFITFAGSLSLNLKDLQRVMTHPLPIIVSLVLLHAIMPMIAWGTGHLLLPGDPQLITGLVLLLALPTGIVSFMWVSLYKGNIALTLSIILIDTLLSPFIVPGVMSLIVGANVDMDVLGMMKGLLIMVVAPSVIGMLLNQWTGGQVKTVLGPRLAPFSKIGLAVVIMINSAFVAPYFTGINLKLVWLAAVIIVVVAFGYIGGYYLTRALGWGKDLAITMTFNCGMRNISAGAVLAIAYFPPTVAMPVIIGMLFQQMMASFFGHFFLADRKKRAQHGAGQIAGGVTKHS</sequence>
<dbReference type="InterPro" id="IPR002657">
    <property type="entry name" value="BilAc:Na_symport/Acr3"/>
</dbReference>
<feature type="transmembrane region" description="Helical" evidence="5">
    <location>
        <begin position="37"/>
        <end position="55"/>
    </location>
</feature>
<evidence type="ECO:0000313" key="6">
    <source>
        <dbReference type="EMBL" id="CAG7649491.1"/>
    </source>
</evidence>
<dbReference type="PANTHER" id="PTHR10361">
    <property type="entry name" value="SODIUM-BILE ACID COTRANSPORTER"/>
    <property type="match status" value="1"/>
</dbReference>
<dbReference type="PANTHER" id="PTHR10361:SF28">
    <property type="entry name" value="P3 PROTEIN-RELATED"/>
    <property type="match status" value="1"/>
</dbReference>
<feature type="transmembrane region" description="Helical" evidence="5">
    <location>
        <begin position="258"/>
        <end position="280"/>
    </location>
</feature>
<evidence type="ECO:0000256" key="3">
    <source>
        <dbReference type="ARBA" id="ARBA00022989"/>
    </source>
</evidence>
<comment type="subcellular location">
    <subcellularLocation>
        <location evidence="1">Membrane</location>
        <topology evidence="1">Multi-pass membrane protein</topology>
    </subcellularLocation>
</comment>
<feature type="transmembrane region" description="Helical" evidence="5">
    <location>
        <begin position="225"/>
        <end position="246"/>
    </location>
</feature>
<feature type="transmembrane region" description="Helical" evidence="5">
    <location>
        <begin position="67"/>
        <end position="91"/>
    </location>
</feature>
<dbReference type="Proteomes" id="UP000730618">
    <property type="component" value="Unassembled WGS sequence"/>
</dbReference>
<protein>
    <submittedName>
        <fullName evidence="6">Pantothenates transporter PanS</fullName>
    </submittedName>
</protein>
<feature type="transmembrane region" description="Helical" evidence="5">
    <location>
        <begin position="124"/>
        <end position="149"/>
    </location>
</feature>
<evidence type="ECO:0000256" key="1">
    <source>
        <dbReference type="ARBA" id="ARBA00004141"/>
    </source>
</evidence>
<keyword evidence="7" id="KW-1185">Reference proteome</keyword>
<organism evidence="6 7">
    <name type="scientific">Paenibacillus allorhizosphaerae</name>
    <dbReference type="NCBI Taxonomy" id="2849866"/>
    <lineage>
        <taxon>Bacteria</taxon>
        <taxon>Bacillati</taxon>
        <taxon>Bacillota</taxon>
        <taxon>Bacilli</taxon>
        <taxon>Bacillales</taxon>
        <taxon>Paenibacillaceae</taxon>
        <taxon>Paenibacillus</taxon>
    </lineage>
</organism>
<reference evidence="6 7" key="1">
    <citation type="submission" date="2021-06" db="EMBL/GenBank/DDBJ databases">
        <authorList>
            <person name="Criscuolo A."/>
        </authorList>
    </citation>
    <scope>NUCLEOTIDE SEQUENCE [LARGE SCALE GENOMIC DNA]</scope>
    <source>
        <strain evidence="7">CIP 111802</strain>
    </source>
</reference>
<dbReference type="InterPro" id="IPR004710">
    <property type="entry name" value="Bilac:Na_transpt"/>
</dbReference>
<evidence type="ECO:0000313" key="7">
    <source>
        <dbReference type="Proteomes" id="UP000730618"/>
    </source>
</evidence>
<feature type="transmembrane region" description="Helical" evidence="5">
    <location>
        <begin position="161"/>
        <end position="180"/>
    </location>
</feature>
<comment type="caution">
    <text evidence="6">The sequence shown here is derived from an EMBL/GenBank/DDBJ whole genome shotgun (WGS) entry which is preliminary data.</text>
</comment>
<name>A0ABN7TSB2_9BACL</name>
<accession>A0ABN7TSB2</accession>
<keyword evidence="2 5" id="KW-0812">Transmembrane</keyword>
<feature type="transmembrane region" description="Helical" evidence="5">
    <location>
        <begin position="97"/>
        <end position="117"/>
    </location>
</feature>
<dbReference type="Pfam" id="PF01758">
    <property type="entry name" value="SBF"/>
    <property type="match status" value="1"/>
</dbReference>
<evidence type="ECO:0000256" key="2">
    <source>
        <dbReference type="ARBA" id="ARBA00022692"/>
    </source>
</evidence>
<proteinExistence type="predicted"/>
<gene>
    <name evidence="6" type="primary">panS_1</name>
    <name evidence="6" type="ORF">PAECIP111802_04503</name>
</gene>
<feature type="transmembrane region" description="Helical" evidence="5">
    <location>
        <begin position="201"/>
        <end position="219"/>
    </location>
</feature>